<sequence length="383" mass="42015">MSSDGDEQETDYQIRGPPGGLYLGDRGRQGPPWEAGSSGGWVGLYTNHYGTYNPPGPHYSFGTDFCGPAWVGPKETDFSKKNGPRFEGQRVNNFVEDCPETQRERVPEGYGLKVVNADVTGRVRKKIQYDIVKGLNYSGEKGVKTGQDGSFKESSNKPQAQVVNKGSNEGRPKTRRGKRKANKADVNGTKNSCTGSLGKQVVKTDQDDKVADNTVAGEEDIKDDNTDVLLQDSSKPDQWAKSESDSWGKAIENETNFILRSSDKSLDWSKLVEAKVASQHGSGALWGKKGDNKSQAKAVTDGSNEKGNVENQKPGSWWSKEEGCGSKRKHYDSLVGGPNDGPISSGLFTTSKRRADMFTTDEQEIHLNEIEPIVQSIRRIMNQ</sequence>
<organism evidence="2 3">
    <name type="scientific">Ambrosia artemisiifolia</name>
    <name type="common">Common ragweed</name>
    <dbReference type="NCBI Taxonomy" id="4212"/>
    <lineage>
        <taxon>Eukaryota</taxon>
        <taxon>Viridiplantae</taxon>
        <taxon>Streptophyta</taxon>
        <taxon>Embryophyta</taxon>
        <taxon>Tracheophyta</taxon>
        <taxon>Spermatophyta</taxon>
        <taxon>Magnoliopsida</taxon>
        <taxon>eudicotyledons</taxon>
        <taxon>Gunneridae</taxon>
        <taxon>Pentapetalae</taxon>
        <taxon>asterids</taxon>
        <taxon>campanulids</taxon>
        <taxon>Asterales</taxon>
        <taxon>Asteraceae</taxon>
        <taxon>Asteroideae</taxon>
        <taxon>Heliantheae alliance</taxon>
        <taxon>Heliantheae</taxon>
        <taxon>Ambrosia</taxon>
    </lineage>
</organism>
<feature type="region of interest" description="Disordered" evidence="1">
    <location>
        <begin position="280"/>
        <end position="324"/>
    </location>
</feature>
<gene>
    <name evidence="2" type="ORF">M8C21_030852</name>
</gene>
<reference evidence="2" key="1">
    <citation type="submission" date="2022-06" db="EMBL/GenBank/DDBJ databases">
        <title>Uncovering the hologenomic basis of an extraordinary plant invasion.</title>
        <authorList>
            <person name="Bieker V.C."/>
            <person name="Martin M.D."/>
            <person name="Gilbert T."/>
            <person name="Hodgins K."/>
            <person name="Battlay P."/>
            <person name="Petersen B."/>
            <person name="Wilson J."/>
        </authorList>
    </citation>
    <scope>NUCLEOTIDE SEQUENCE</scope>
    <source>
        <strain evidence="2">AA19_3_7</strain>
        <tissue evidence="2">Leaf</tissue>
    </source>
</reference>
<feature type="compositionally biased region" description="Basic and acidic residues" evidence="1">
    <location>
        <begin position="202"/>
        <end position="211"/>
    </location>
</feature>
<proteinExistence type="predicted"/>
<dbReference type="AlphaFoldDB" id="A0AAD5C527"/>
<dbReference type="EMBL" id="JAMZMK010009535">
    <property type="protein sequence ID" value="KAI7735195.1"/>
    <property type="molecule type" value="Genomic_DNA"/>
</dbReference>
<name>A0AAD5C527_AMBAR</name>
<evidence type="ECO:0000313" key="3">
    <source>
        <dbReference type="Proteomes" id="UP001206925"/>
    </source>
</evidence>
<feature type="compositionally biased region" description="Polar residues" evidence="1">
    <location>
        <begin position="188"/>
        <end position="197"/>
    </location>
</feature>
<protein>
    <submittedName>
        <fullName evidence="2">Uncharacterized protein</fullName>
    </submittedName>
</protein>
<feature type="compositionally biased region" description="Basic and acidic residues" evidence="1">
    <location>
        <begin position="234"/>
        <end position="245"/>
    </location>
</feature>
<comment type="caution">
    <text evidence="2">The sequence shown here is derived from an EMBL/GenBank/DDBJ whole genome shotgun (WGS) entry which is preliminary data.</text>
</comment>
<feature type="compositionally biased region" description="Polar residues" evidence="1">
    <location>
        <begin position="156"/>
        <end position="167"/>
    </location>
</feature>
<feature type="region of interest" description="Disordered" evidence="1">
    <location>
        <begin position="138"/>
        <end position="245"/>
    </location>
</feature>
<keyword evidence="3" id="KW-1185">Reference proteome</keyword>
<evidence type="ECO:0000313" key="2">
    <source>
        <dbReference type="EMBL" id="KAI7735195.1"/>
    </source>
</evidence>
<accession>A0AAD5C527</accession>
<feature type="region of interest" description="Disordered" evidence="1">
    <location>
        <begin position="1"/>
        <end position="37"/>
    </location>
</feature>
<feature type="compositionally biased region" description="Acidic residues" evidence="1">
    <location>
        <begin position="1"/>
        <end position="10"/>
    </location>
</feature>
<dbReference type="Proteomes" id="UP001206925">
    <property type="component" value="Unassembled WGS sequence"/>
</dbReference>
<evidence type="ECO:0000256" key="1">
    <source>
        <dbReference type="SAM" id="MobiDB-lite"/>
    </source>
</evidence>